<accession>A0ABV7DCK3</accession>
<dbReference type="Proteomes" id="UP001595377">
    <property type="component" value="Unassembled WGS sequence"/>
</dbReference>
<dbReference type="EMBL" id="JBHRSP010000006">
    <property type="protein sequence ID" value="MFC3072407.1"/>
    <property type="molecule type" value="Genomic_DNA"/>
</dbReference>
<dbReference type="Gene3D" id="1.10.10.10">
    <property type="entry name" value="Winged helix-like DNA-binding domain superfamily/Winged helix DNA-binding domain"/>
    <property type="match status" value="1"/>
</dbReference>
<name>A0ABV7DCK3_9HYPH</name>
<evidence type="ECO:0000313" key="1">
    <source>
        <dbReference type="EMBL" id="MFC3072407.1"/>
    </source>
</evidence>
<reference evidence="2" key="1">
    <citation type="journal article" date="2019" name="Int. J. Syst. Evol. Microbiol.">
        <title>The Global Catalogue of Microorganisms (GCM) 10K type strain sequencing project: providing services to taxonomists for standard genome sequencing and annotation.</title>
        <authorList>
            <consortium name="The Broad Institute Genomics Platform"/>
            <consortium name="The Broad Institute Genome Sequencing Center for Infectious Disease"/>
            <person name="Wu L."/>
            <person name="Ma J."/>
        </authorList>
    </citation>
    <scope>NUCLEOTIDE SEQUENCE [LARGE SCALE GENOMIC DNA]</scope>
    <source>
        <strain evidence="2">KCTC 52677</strain>
    </source>
</reference>
<evidence type="ECO:0008006" key="3">
    <source>
        <dbReference type="Google" id="ProtNLM"/>
    </source>
</evidence>
<keyword evidence="2" id="KW-1185">Reference proteome</keyword>
<evidence type="ECO:0000313" key="2">
    <source>
        <dbReference type="Proteomes" id="UP001595377"/>
    </source>
</evidence>
<dbReference type="RefSeq" id="WP_257317867.1">
    <property type="nucleotide sequence ID" value="NZ_JANFDG010000035.1"/>
</dbReference>
<protein>
    <recommendedName>
        <fullName evidence="3">MarR family transcriptional regulator</fullName>
    </recommendedName>
</protein>
<sequence>MKLTSLEEEFIAEMAHEPGSDNEWANFDPPFVRKAYDRFVRKGWLEYRGDGQNRDFRWTAAGRNALDKERG</sequence>
<proteinExistence type="predicted"/>
<gene>
    <name evidence="1" type="ORF">ACFOHH_04735</name>
</gene>
<organism evidence="1 2">
    <name type="scientific">Shinella pollutisoli</name>
    <dbReference type="NCBI Taxonomy" id="2250594"/>
    <lineage>
        <taxon>Bacteria</taxon>
        <taxon>Pseudomonadati</taxon>
        <taxon>Pseudomonadota</taxon>
        <taxon>Alphaproteobacteria</taxon>
        <taxon>Hyphomicrobiales</taxon>
        <taxon>Rhizobiaceae</taxon>
        <taxon>Shinella</taxon>
    </lineage>
</organism>
<dbReference type="InterPro" id="IPR036388">
    <property type="entry name" value="WH-like_DNA-bd_sf"/>
</dbReference>
<comment type="caution">
    <text evidence="1">The sequence shown here is derived from an EMBL/GenBank/DDBJ whole genome shotgun (WGS) entry which is preliminary data.</text>
</comment>